<dbReference type="EMBL" id="LLXH01005522">
    <property type="protein sequence ID" value="PKC52579.1"/>
    <property type="molecule type" value="Genomic_DNA"/>
</dbReference>
<comment type="caution">
    <text evidence="2">The sequence shown here is derived from an EMBL/GenBank/DDBJ whole genome shotgun (WGS) entry which is preliminary data.</text>
</comment>
<evidence type="ECO:0000313" key="2">
    <source>
        <dbReference type="EMBL" id="PKC52579.1"/>
    </source>
</evidence>
<feature type="compositionally biased region" description="Basic residues" evidence="1">
    <location>
        <begin position="27"/>
        <end position="39"/>
    </location>
</feature>
<sequence>EHRNSNVIELYDGRVYDIDSIKDPTRHNCKGRPTTKRMKGRNEENNNASTSKVQKENMRNDCENINNRQKCSNDVKVQKEGLVIQIVSVLEAKKRVII</sequence>
<protein>
    <submittedName>
        <fullName evidence="2">Uncharacterized protein</fullName>
    </submittedName>
</protein>
<gene>
    <name evidence="2" type="ORF">RhiirA1_481192</name>
</gene>
<dbReference type="AlphaFoldDB" id="A0A2N0QNE4"/>
<reference evidence="2 3" key="2">
    <citation type="submission" date="2017-10" db="EMBL/GenBank/DDBJ databases">
        <title>Genome analyses suggest a sexual origin of heterokaryosis in a supposedly ancient asexual fungus.</title>
        <authorList>
            <person name="Corradi N."/>
            <person name="Sedzielewska K."/>
            <person name="Noel J."/>
            <person name="Charron P."/>
            <person name="Farinelli L."/>
            <person name="Marton T."/>
            <person name="Kruger M."/>
            <person name="Pelin A."/>
            <person name="Brachmann A."/>
            <person name="Corradi N."/>
        </authorList>
    </citation>
    <scope>NUCLEOTIDE SEQUENCE [LARGE SCALE GENOMIC DNA]</scope>
    <source>
        <strain evidence="2 3">A1</strain>
    </source>
</reference>
<accession>A0A2N0QNE4</accession>
<evidence type="ECO:0000256" key="1">
    <source>
        <dbReference type="SAM" id="MobiDB-lite"/>
    </source>
</evidence>
<evidence type="ECO:0000313" key="3">
    <source>
        <dbReference type="Proteomes" id="UP000232688"/>
    </source>
</evidence>
<dbReference type="VEuPathDB" id="FungiDB:RhiirA1_481192"/>
<organism evidence="2 3">
    <name type="scientific">Rhizophagus irregularis</name>
    <dbReference type="NCBI Taxonomy" id="588596"/>
    <lineage>
        <taxon>Eukaryota</taxon>
        <taxon>Fungi</taxon>
        <taxon>Fungi incertae sedis</taxon>
        <taxon>Mucoromycota</taxon>
        <taxon>Glomeromycotina</taxon>
        <taxon>Glomeromycetes</taxon>
        <taxon>Glomerales</taxon>
        <taxon>Glomeraceae</taxon>
        <taxon>Rhizophagus</taxon>
    </lineage>
</organism>
<feature type="non-terminal residue" evidence="2">
    <location>
        <position position="1"/>
    </location>
</feature>
<feature type="region of interest" description="Disordered" evidence="1">
    <location>
        <begin position="24"/>
        <end position="55"/>
    </location>
</feature>
<dbReference type="Proteomes" id="UP000232688">
    <property type="component" value="Unassembled WGS sequence"/>
</dbReference>
<reference evidence="2 3" key="1">
    <citation type="submission" date="2017-10" db="EMBL/GenBank/DDBJ databases">
        <title>Extensive intraspecific genome diversity in a model arbuscular mycorrhizal fungus.</title>
        <authorList>
            <person name="Chen E.C.H."/>
            <person name="Morin E."/>
            <person name="Baudet D."/>
            <person name="Noel J."/>
            <person name="Ndikumana S."/>
            <person name="Charron P."/>
            <person name="St-Onge C."/>
            <person name="Giorgi J."/>
            <person name="Grigoriev I.V."/>
            <person name="Roux C."/>
            <person name="Martin F.M."/>
            <person name="Corradi N."/>
        </authorList>
    </citation>
    <scope>NUCLEOTIDE SEQUENCE [LARGE SCALE GENOMIC DNA]</scope>
    <source>
        <strain evidence="2 3">A1</strain>
    </source>
</reference>
<name>A0A2N0QNE4_9GLOM</name>
<proteinExistence type="predicted"/>